<evidence type="ECO:0000259" key="6">
    <source>
        <dbReference type="PROSITE" id="PS50977"/>
    </source>
</evidence>
<dbReference type="Gene3D" id="1.10.357.10">
    <property type="entry name" value="Tetracycline Repressor, domain 2"/>
    <property type="match status" value="1"/>
</dbReference>
<dbReference type="Proteomes" id="UP000662914">
    <property type="component" value="Chromosome"/>
</dbReference>
<keyword evidence="1" id="KW-0678">Repressor</keyword>
<evidence type="ECO:0000256" key="1">
    <source>
        <dbReference type="ARBA" id="ARBA00022491"/>
    </source>
</evidence>
<keyword evidence="2" id="KW-0805">Transcription regulation</keyword>
<dbReference type="AlphaFoldDB" id="A0A809R267"/>
<dbReference type="Pfam" id="PF00440">
    <property type="entry name" value="TetR_N"/>
    <property type="match status" value="1"/>
</dbReference>
<organism evidence="7 8">
    <name type="scientific">Candidatus Desulfobacillus denitrificans</name>
    <dbReference type="NCBI Taxonomy" id="2608985"/>
    <lineage>
        <taxon>Bacteria</taxon>
        <taxon>Pseudomonadati</taxon>
        <taxon>Pseudomonadota</taxon>
        <taxon>Betaproteobacteria</taxon>
        <taxon>Candidatus Desulfobacillus</taxon>
    </lineage>
</organism>
<dbReference type="Pfam" id="PF17932">
    <property type="entry name" value="TetR_C_24"/>
    <property type="match status" value="1"/>
</dbReference>
<gene>
    <name evidence="7" type="ORF">DSYM_23780</name>
</gene>
<dbReference type="PANTHER" id="PTHR30055:SF175">
    <property type="entry name" value="HTH-TYPE TRANSCRIPTIONAL REPRESSOR KSTR2"/>
    <property type="match status" value="1"/>
</dbReference>
<dbReference type="GO" id="GO:0003700">
    <property type="term" value="F:DNA-binding transcription factor activity"/>
    <property type="evidence" value="ECO:0007669"/>
    <property type="project" value="TreeGrafter"/>
</dbReference>
<dbReference type="EMBL" id="AP021857">
    <property type="protein sequence ID" value="BBO21679.1"/>
    <property type="molecule type" value="Genomic_DNA"/>
</dbReference>
<feature type="DNA-binding region" description="H-T-H motif" evidence="5">
    <location>
        <begin position="124"/>
        <end position="143"/>
    </location>
</feature>
<name>A0A809R267_9PROT</name>
<dbReference type="InterPro" id="IPR041490">
    <property type="entry name" value="KstR2_TetR_C"/>
</dbReference>
<evidence type="ECO:0000313" key="8">
    <source>
        <dbReference type="Proteomes" id="UP000662914"/>
    </source>
</evidence>
<sequence length="286" mass="32154">MPRTDSTWRSRQAVERAALRHAQERPEWGQARVAAAMVGKGLQVSPAGVRWIWQQHGLETAAKRAAALKKLGAVRLSAEQKAALARIGTRRGSFMEGETPLRAREHLLGVAVREFNRKGFARTSIRDIARAAGIQPGSVYYHFPSKDELFIAAHSAGMREVTRLVEAATARSHDPWERLEIAVTVHIRHLISGNDLTVWTGASLFLFESPEMQRQLRAERDRFEAIYRRLIAALPLAADVDRSLLRLQLLGAINWTRTWYRPGKRGAADIAAHLVRVLKESLARQR</sequence>
<dbReference type="PROSITE" id="PS01081">
    <property type="entry name" value="HTH_TETR_1"/>
    <property type="match status" value="1"/>
</dbReference>
<evidence type="ECO:0000256" key="5">
    <source>
        <dbReference type="PROSITE-ProRule" id="PRU00335"/>
    </source>
</evidence>
<dbReference type="KEGG" id="ddz:DSYM_23780"/>
<feature type="domain" description="HTH tetR-type" evidence="6">
    <location>
        <begin position="101"/>
        <end position="161"/>
    </location>
</feature>
<dbReference type="PANTHER" id="PTHR30055">
    <property type="entry name" value="HTH-TYPE TRANSCRIPTIONAL REGULATOR RUTR"/>
    <property type="match status" value="1"/>
</dbReference>
<dbReference type="InterPro" id="IPR023772">
    <property type="entry name" value="DNA-bd_HTH_TetR-type_CS"/>
</dbReference>
<protein>
    <recommendedName>
        <fullName evidence="6">HTH tetR-type domain-containing protein</fullName>
    </recommendedName>
</protein>
<evidence type="ECO:0000256" key="2">
    <source>
        <dbReference type="ARBA" id="ARBA00023015"/>
    </source>
</evidence>
<evidence type="ECO:0000256" key="4">
    <source>
        <dbReference type="ARBA" id="ARBA00023163"/>
    </source>
</evidence>
<dbReference type="InterPro" id="IPR009057">
    <property type="entry name" value="Homeodomain-like_sf"/>
</dbReference>
<keyword evidence="4" id="KW-0804">Transcription</keyword>
<dbReference type="InterPro" id="IPR036271">
    <property type="entry name" value="Tet_transcr_reg_TetR-rel_C_sf"/>
</dbReference>
<accession>A0A809R267</accession>
<dbReference type="PROSITE" id="PS50977">
    <property type="entry name" value="HTH_TETR_2"/>
    <property type="match status" value="1"/>
</dbReference>
<keyword evidence="3 5" id="KW-0238">DNA-binding</keyword>
<dbReference type="SUPFAM" id="SSF46689">
    <property type="entry name" value="Homeodomain-like"/>
    <property type="match status" value="1"/>
</dbReference>
<dbReference type="SUPFAM" id="SSF48498">
    <property type="entry name" value="Tetracyclin repressor-like, C-terminal domain"/>
    <property type="match status" value="1"/>
</dbReference>
<dbReference type="GO" id="GO:0000976">
    <property type="term" value="F:transcription cis-regulatory region binding"/>
    <property type="evidence" value="ECO:0007669"/>
    <property type="project" value="TreeGrafter"/>
</dbReference>
<proteinExistence type="predicted"/>
<reference evidence="7" key="1">
    <citation type="journal article" name="DNA Res.">
        <title>The physiological potential of anammox bacteria as revealed by their core genome structure.</title>
        <authorList>
            <person name="Okubo T."/>
            <person name="Toyoda A."/>
            <person name="Fukuhara K."/>
            <person name="Uchiyama I."/>
            <person name="Harigaya Y."/>
            <person name="Kuroiwa M."/>
            <person name="Suzuki T."/>
            <person name="Murakami Y."/>
            <person name="Suwa Y."/>
            <person name="Takami H."/>
        </authorList>
    </citation>
    <scope>NUCLEOTIDE SEQUENCE</scope>
    <source>
        <strain evidence="7">317325-3</strain>
    </source>
</reference>
<dbReference type="PRINTS" id="PR00455">
    <property type="entry name" value="HTHTETR"/>
</dbReference>
<evidence type="ECO:0000313" key="7">
    <source>
        <dbReference type="EMBL" id="BBO21679.1"/>
    </source>
</evidence>
<evidence type="ECO:0000256" key="3">
    <source>
        <dbReference type="ARBA" id="ARBA00023125"/>
    </source>
</evidence>
<dbReference type="InterPro" id="IPR050109">
    <property type="entry name" value="HTH-type_TetR-like_transc_reg"/>
</dbReference>
<dbReference type="InterPro" id="IPR001647">
    <property type="entry name" value="HTH_TetR"/>
</dbReference>